<evidence type="ECO:0000313" key="2">
    <source>
        <dbReference type="EMBL" id="RAJ76592.1"/>
    </source>
</evidence>
<dbReference type="InterPro" id="IPR000595">
    <property type="entry name" value="cNMP-bd_dom"/>
</dbReference>
<dbReference type="Proteomes" id="UP000249819">
    <property type="component" value="Unassembled WGS sequence"/>
</dbReference>
<dbReference type="RefSeq" id="WP_111594317.1">
    <property type="nucleotide sequence ID" value="NZ_QLMA01000008.1"/>
</dbReference>
<dbReference type="InterPro" id="IPR014710">
    <property type="entry name" value="RmlC-like_jellyroll"/>
</dbReference>
<evidence type="ECO:0000259" key="1">
    <source>
        <dbReference type="Pfam" id="PF00027"/>
    </source>
</evidence>
<comment type="caution">
    <text evidence="2">The sequence shown here is derived from an EMBL/GenBank/DDBJ whole genome shotgun (WGS) entry which is preliminary data.</text>
</comment>
<dbReference type="InterPro" id="IPR018490">
    <property type="entry name" value="cNMP-bd_dom_sf"/>
</dbReference>
<proteinExistence type="predicted"/>
<accession>A0A327VXV9</accession>
<keyword evidence="3" id="KW-1185">Reference proteome</keyword>
<reference evidence="2 3" key="1">
    <citation type="submission" date="2018-06" db="EMBL/GenBank/DDBJ databases">
        <title>Genomic Encyclopedia of Archaeal and Bacterial Type Strains, Phase II (KMG-II): from individual species to whole genera.</title>
        <authorList>
            <person name="Goeker M."/>
        </authorList>
    </citation>
    <scope>NUCLEOTIDE SEQUENCE [LARGE SCALE GENOMIC DNA]</scope>
    <source>
        <strain evidence="2 3">DSM 29821</strain>
    </source>
</reference>
<organism evidence="2 3">
    <name type="scientific">Chitinophaga dinghuensis</name>
    <dbReference type="NCBI Taxonomy" id="1539050"/>
    <lineage>
        <taxon>Bacteria</taxon>
        <taxon>Pseudomonadati</taxon>
        <taxon>Bacteroidota</taxon>
        <taxon>Chitinophagia</taxon>
        <taxon>Chitinophagales</taxon>
        <taxon>Chitinophagaceae</taxon>
        <taxon>Chitinophaga</taxon>
    </lineage>
</organism>
<dbReference type="AlphaFoldDB" id="A0A327VXV9"/>
<gene>
    <name evidence="2" type="ORF">CLV59_108111</name>
</gene>
<dbReference type="SUPFAM" id="SSF51206">
    <property type="entry name" value="cAMP-binding domain-like"/>
    <property type="match status" value="1"/>
</dbReference>
<dbReference type="OrthoDB" id="680421at2"/>
<sequence length="187" mass="21739">MHSFLSFVHQYIPLTPAAEAALSGIIHRQEYPKGHQLTTAGTTCRYIWFIEQGLARTFYLKDGKDITDWISPENSISCSLVSFLTQRPDIRSIELLEHSVVCSLYYEDLERLYRQFHEIERLGRLLVSNGLILMQQRFDELHFVTARERYQQLLDTYPGLLNRVPLGMIASYLGITQETLSRMRRPG</sequence>
<dbReference type="EMBL" id="QLMA01000008">
    <property type="protein sequence ID" value="RAJ76592.1"/>
    <property type="molecule type" value="Genomic_DNA"/>
</dbReference>
<protein>
    <submittedName>
        <fullName evidence="2">CRP-like cAMP-binding protein</fullName>
    </submittedName>
</protein>
<evidence type="ECO:0000313" key="3">
    <source>
        <dbReference type="Proteomes" id="UP000249819"/>
    </source>
</evidence>
<feature type="domain" description="Cyclic nucleotide-binding" evidence="1">
    <location>
        <begin position="29"/>
        <end position="115"/>
    </location>
</feature>
<dbReference type="Gene3D" id="2.60.120.10">
    <property type="entry name" value="Jelly Rolls"/>
    <property type="match status" value="1"/>
</dbReference>
<dbReference type="Pfam" id="PF00027">
    <property type="entry name" value="cNMP_binding"/>
    <property type="match status" value="1"/>
</dbReference>
<name>A0A327VXV9_9BACT</name>